<evidence type="ECO:0000313" key="1">
    <source>
        <dbReference type="EMBL" id="AEG61397.1"/>
    </source>
</evidence>
<dbReference type="RefSeq" id="WP_013843146.1">
    <property type="nucleotide sequence ID" value="NC_015589.1"/>
</dbReference>
<dbReference type="KEGG" id="dru:Desru_3186"/>
<dbReference type="eggNOG" id="COG2226">
    <property type="taxonomic scope" value="Bacteria"/>
</dbReference>
<proteinExistence type="predicted"/>
<dbReference type="Proteomes" id="UP000009234">
    <property type="component" value="Chromosome"/>
</dbReference>
<accession>F6DV00</accession>
<dbReference type="Gene3D" id="3.40.50.150">
    <property type="entry name" value="Vaccinia Virus protein VP39"/>
    <property type="match status" value="1"/>
</dbReference>
<keyword evidence="1" id="KW-0808">Transferase</keyword>
<dbReference type="AlphaFoldDB" id="F6DV00"/>
<dbReference type="CDD" id="cd02440">
    <property type="entry name" value="AdoMet_MTases"/>
    <property type="match status" value="1"/>
</dbReference>
<reference evidence="2" key="1">
    <citation type="submission" date="2011-05" db="EMBL/GenBank/DDBJ databases">
        <title>Complete sequence of Desulfotomaculum ruminis DSM 2154.</title>
        <authorList>
            <person name="Lucas S."/>
            <person name="Copeland A."/>
            <person name="Lapidus A."/>
            <person name="Cheng J.-F."/>
            <person name="Goodwin L."/>
            <person name="Pitluck S."/>
            <person name="Lu M."/>
            <person name="Detter J.C."/>
            <person name="Han C."/>
            <person name="Tapia R."/>
            <person name="Land M."/>
            <person name="Hauser L."/>
            <person name="Kyrpides N."/>
            <person name="Ivanova N."/>
            <person name="Mikhailova N."/>
            <person name="Pagani I."/>
            <person name="Stams A.J.M."/>
            <person name="Plugge C.M."/>
            <person name="Muyzer G."/>
            <person name="Kuever J."/>
            <person name="Parshina S.N."/>
            <person name="Ivanova A.E."/>
            <person name="Nazina T.N."/>
            <person name="Brambilla E."/>
            <person name="Spring S."/>
            <person name="Klenk H.-P."/>
            <person name="Woyke T."/>
        </authorList>
    </citation>
    <scope>NUCLEOTIDE SEQUENCE [LARGE SCALE GENOMIC DNA]</scope>
    <source>
        <strain evidence="2">ATCC 23193 / DSM 2154 / NCIB 8452 / DL</strain>
    </source>
</reference>
<dbReference type="EMBL" id="CP002780">
    <property type="protein sequence ID" value="AEG61397.1"/>
    <property type="molecule type" value="Genomic_DNA"/>
</dbReference>
<evidence type="ECO:0000313" key="2">
    <source>
        <dbReference type="Proteomes" id="UP000009234"/>
    </source>
</evidence>
<organism evidence="1 2">
    <name type="scientific">Desulforamulus ruminis (strain ATCC 23193 / DSM 2154 / NCIMB 8452 / DL)</name>
    <name type="common">Desulfotomaculum ruminis</name>
    <dbReference type="NCBI Taxonomy" id="696281"/>
    <lineage>
        <taxon>Bacteria</taxon>
        <taxon>Bacillati</taxon>
        <taxon>Bacillota</taxon>
        <taxon>Clostridia</taxon>
        <taxon>Eubacteriales</taxon>
        <taxon>Peptococcaceae</taxon>
        <taxon>Desulforamulus</taxon>
    </lineage>
</organism>
<dbReference type="GO" id="GO:0032259">
    <property type="term" value="P:methylation"/>
    <property type="evidence" value="ECO:0007669"/>
    <property type="project" value="UniProtKB-KW"/>
</dbReference>
<name>F6DV00_DESRL</name>
<dbReference type="InterPro" id="IPR029063">
    <property type="entry name" value="SAM-dependent_MTases_sf"/>
</dbReference>
<dbReference type="Pfam" id="PF01209">
    <property type="entry name" value="Ubie_methyltran"/>
    <property type="match status" value="1"/>
</dbReference>
<protein>
    <submittedName>
        <fullName evidence="1">Methyltransferase type 11</fullName>
    </submittedName>
</protein>
<dbReference type="HOGENOM" id="CLU_037990_16_1_9"/>
<dbReference type="GO" id="GO:0008168">
    <property type="term" value="F:methyltransferase activity"/>
    <property type="evidence" value="ECO:0007669"/>
    <property type="project" value="UniProtKB-KW"/>
</dbReference>
<dbReference type="SUPFAM" id="SSF53335">
    <property type="entry name" value="S-adenosyl-L-methionine-dependent methyltransferases"/>
    <property type="match status" value="1"/>
</dbReference>
<reference evidence="1 2" key="2">
    <citation type="journal article" date="2012" name="Stand. Genomic Sci.">
        <title>Complete genome sequence of the sulfate-reducing firmicute Desulfotomaculum ruminis type strain (DL(T)).</title>
        <authorList>
            <person name="Spring S."/>
            <person name="Visser M."/>
            <person name="Lu M."/>
            <person name="Copeland A."/>
            <person name="Lapidus A."/>
            <person name="Lucas S."/>
            <person name="Cheng J.F."/>
            <person name="Han C."/>
            <person name="Tapia R."/>
            <person name="Goodwin L.A."/>
            <person name="Pitluck S."/>
            <person name="Ivanova N."/>
            <person name="Land M."/>
            <person name="Hauser L."/>
            <person name="Larimer F."/>
            <person name="Rohde M."/>
            <person name="Goker M."/>
            <person name="Detter J.C."/>
            <person name="Kyrpides N.C."/>
            <person name="Woyke T."/>
            <person name="Schaap P.J."/>
            <person name="Plugge C.M."/>
            <person name="Muyzer G."/>
            <person name="Kuever J."/>
            <person name="Pereira I.A."/>
            <person name="Parshina S.N."/>
            <person name="Bernier-Latmani R."/>
            <person name="Stams A.J."/>
            <person name="Klenk H.P."/>
        </authorList>
    </citation>
    <scope>NUCLEOTIDE SEQUENCE [LARGE SCALE GENOMIC DNA]</scope>
    <source>
        <strain evidence="2">ATCC 23193 / DSM 2154 / NCIB 8452 / DL</strain>
    </source>
</reference>
<dbReference type="PANTHER" id="PTHR43591:SF24">
    <property type="entry name" value="2-METHOXY-6-POLYPRENYL-1,4-BENZOQUINOL METHYLASE, MITOCHONDRIAL"/>
    <property type="match status" value="1"/>
</dbReference>
<keyword evidence="1" id="KW-0489">Methyltransferase</keyword>
<keyword evidence="2" id="KW-1185">Reference proteome</keyword>
<dbReference type="PANTHER" id="PTHR43591">
    <property type="entry name" value="METHYLTRANSFERASE"/>
    <property type="match status" value="1"/>
</dbReference>
<gene>
    <name evidence="1" type="ordered locus">Desru_3186</name>
</gene>
<sequence>MPHVFDAKQKHKLDNPERRKMLPPVETLQKFGLQPGDVVADIGCGIGYFTIPAAKMVGEEGKVFALDISEEMLMEVKNRSAVEGIGNLELLKVEENQFSLASDSTTFVFLAFVLHEVPELKAYLLQVIRILKSGGRIAIIEWQKRDMPMGPPVKHRLAQEDLIHILGELGLQSIQDIHLSDSFYGLVAQKA</sequence>
<dbReference type="OrthoDB" id="9784101at2"/>